<gene>
    <name evidence="4" type="ORF">CY34DRAFT_132023</name>
</gene>
<feature type="compositionally biased region" description="Low complexity" evidence="2">
    <location>
        <begin position="352"/>
        <end position="374"/>
    </location>
</feature>
<dbReference type="EMBL" id="KN835232">
    <property type="protein sequence ID" value="KIK42669.1"/>
    <property type="molecule type" value="Genomic_DNA"/>
</dbReference>
<feature type="compositionally biased region" description="Low complexity" evidence="2">
    <location>
        <begin position="62"/>
        <end position="75"/>
    </location>
</feature>
<evidence type="ECO:0000313" key="4">
    <source>
        <dbReference type="EMBL" id="KIK42669.1"/>
    </source>
</evidence>
<feature type="region of interest" description="Disordered" evidence="2">
    <location>
        <begin position="15"/>
        <end position="120"/>
    </location>
</feature>
<evidence type="ECO:0000256" key="1">
    <source>
        <dbReference type="SAM" id="Coils"/>
    </source>
</evidence>
<protein>
    <recommendedName>
        <fullName evidence="6">SAM domain-containing protein</fullName>
    </recommendedName>
</protein>
<proteinExistence type="predicted"/>
<evidence type="ECO:0008006" key="6">
    <source>
        <dbReference type="Google" id="ProtNLM"/>
    </source>
</evidence>
<keyword evidence="3" id="KW-0472">Membrane</keyword>
<reference evidence="4 5" key="1">
    <citation type="submission" date="2014-04" db="EMBL/GenBank/DDBJ databases">
        <authorList>
            <consortium name="DOE Joint Genome Institute"/>
            <person name="Kuo A."/>
            <person name="Ruytinx J."/>
            <person name="Rineau F."/>
            <person name="Colpaert J."/>
            <person name="Kohler A."/>
            <person name="Nagy L.G."/>
            <person name="Floudas D."/>
            <person name="Copeland A."/>
            <person name="Barry K.W."/>
            <person name="Cichocki N."/>
            <person name="Veneault-Fourrey C."/>
            <person name="LaButti K."/>
            <person name="Lindquist E.A."/>
            <person name="Lipzen A."/>
            <person name="Lundell T."/>
            <person name="Morin E."/>
            <person name="Murat C."/>
            <person name="Sun H."/>
            <person name="Tunlid A."/>
            <person name="Henrissat B."/>
            <person name="Grigoriev I.V."/>
            <person name="Hibbett D.S."/>
            <person name="Martin F."/>
            <person name="Nordberg H.P."/>
            <person name="Cantor M.N."/>
            <person name="Hua S.X."/>
        </authorList>
    </citation>
    <scope>NUCLEOTIDE SEQUENCE [LARGE SCALE GENOMIC DNA]</scope>
    <source>
        <strain evidence="4 5">UH-Slu-Lm8-n1</strain>
    </source>
</reference>
<feature type="coiled-coil region" evidence="1">
    <location>
        <begin position="559"/>
        <end position="593"/>
    </location>
</feature>
<feature type="compositionally biased region" description="Low complexity" evidence="2">
    <location>
        <begin position="16"/>
        <end position="39"/>
    </location>
</feature>
<dbReference type="HOGENOM" id="CLU_020694_0_0_1"/>
<feature type="region of interest" description="Disordered" evidence="2">
    <location>
        <begin position="350"/>
        <end position="389"/>
    </location>
</feature>
<name>A0A0D0AXX0_9AGAM</name>
<feature type="transmembrane region" description="Helical" evidence="3">
    <location>
        <begin position="682"/>
        <end position="701"/>
    </location>
</feature>
<evidence type="ECO:0000313" key="5">
    <source>
        <dbReference type="Proteomes" id="UP000054485"/>
    </source>
</evidence>
<dbReference type="OrthoDB" id="2425321at2759"/>
<keyword evidence="3" id="KW-0812">Transmembrane</keyword>
<keyword evidence="3" id="KW-1133">Transmembrane helix</keyword>
<evidence type="ECO:0000256" key="2">
    <source>
        <dbReference type="SAM" id="MobiDB-lite"/>
    </source>
</evidence>
<keyword evidence="5" id="KW-1185">Reference proteome</keyword>
<dbReference type="Gene3D" id="1.10.150.50">
    <property type="entry name" value="Transcription Factor, Ets-1"/>
    <property type="match status" value="1"/>
</dbReference>
<evidence type="ECO:0000256" key="3">
    <source>
        <dbReference type="SAM" id="Phobius"/>
    </source>
</evidence>
<accession>A0A0D0AXX0</accession>
<sequence length="707" mass="76417">MNLKTLTFVCGEFVQTPSSSSSTMTNSTVSSSPPAASIPSKKHPTILPNAHPYAIKTTSSAVLSRSNSSPHSSPSVKHHYVPTSPTRPRHRHTSSLSSVEGVSVNEIPRPSPLPVPPPIPPTRVPFSLSDGVMPSHRLKRADTLPSSASVPENVVAEDNKLPRNPKHWSTDDLTSHLTTSLRASSKLSTEDQGHLLRAVKEQTISGRNFLRLTDADLASMSLTPDQRLYLLEASRALRADVLRGRIWVDSYQSKNISAHSKGIYTRPTRSANSPFNCDLYNFSTSSVDLMLPSSAFIGADGNLPPSPAVTLNRSNSVSDSSAQRYRDLAHLRIRRRGQVKGLVDTWERDRGAVSGSEGSMSGSDADSDSDIPSAELPIPPALPNSTNNIINPPPPYASLKEIEDEPTIEELLASSGPIKGARAWEEDYGLGETVKRAPAGTPLPLASTSPRVAAAVEIKTDTNESSVECNLSKFADLGNGRANTQKRIVTAIFTGDSDEMDCASDSIPMNDVSQANLDPGEAVSIVDAAELDVTAVVSPEGVSHAPDHVAAPSDDGTVIAVLEESIASTRAQLEAFRARLEVIEAQVAAQEAANHAYLRLEEAEQPVNKCQPIDHPCIPDPCPAPDDIVFFGHHIGLRSFARSIIARTMGWLYPYSHLGAHPRPKVKSISLVRPRILPEFRLSYMIMFSFVLCATILRKVGKTMRRR</sequence>
<dbReference type="InterPro" id="IPR013761">
    <property type="entry name" value="SAM/pointed_sf"/>
</dbReference>
<reference evidence="5" key="2">
    <citation type="submission" date="2015-01" db="EMBL/GenBank/DDBJ databases">
        <title>Evolutionary Origins and Diversification of the Mycorrhizal Mutualists.</title>
        <authorList>
            <consortium name="DOE Joint Genome Institute"/>
            <consortium name="Mycorrhizal Genomics Consortium"/>
            <person name="Kohler A."/>
            <person name="Kuo A."/>
            <person name="Nagy L.G."/>
            <person name="Floudas D."/>
            <person name="Copeland A."/>
            <person name="Barry K.W."/>
            <person name="Cichocki N."/>
            <person name="Veneault-Fourrey C."/>
            <person name="LaButti K."/>
            <person name="Lindquist E.A."/>
            <person name="Lipzen A."/>
            <person name="Lundell T."/>
            <person name="Morin E."/>
            <person name="Murat C."/>
            <person name="Riley R."/>
            <person name="Ohm R."/>
            <person name="Sun H."/>
            <person name="Tunlid A."/>
            <person name="Henrissat B."/>
            <person name="Grigoriev I.V."/>
            <person name="Hibbett D.S."/>
            <person name="Martin F."/>
        </authorList>
    </citation>
    <scope>NUCLEOTIDE SEQUENCE [LARGE SCALE GENOMIC DNA]</scope>
    <source>
        <strain evidence="5">UH-Slu-Lm8-n1</strain>
    </source>
</reference>
<feature type="compositionally biased region" description="Pro residues" evidence="2">
    <location>
        <begin position="109"/>
        <end position="120"/>
    </location>
</feature>
<dbReference type="Proteomes" id="UP000054485">
    <property type="component" value="Unassembled WGS sequence"/>
</dbReference>
<dbReference type="InParanoid" id="A0A0D0AXX0"/>
<organism evidence="4 5">
    <name type="scientific">Suillus luteus UH-Slu-Lm8-n1</name>
    <dbReference type="NCBI Taxonomy" id="930992"/>
    <lineage>
        <taxon>Eukaryota</taxon>
        <taxon>Fungi</taxon>
        <taxon>Dikarya</taxon>
        <taxon>Basidiomycota</taxon>
        <taxon>Agaricomycotina</taxon>
        <taxon>Agaricomycetes</taxon>
        <taxon>Agaricomycetidae</taxon>
        <taxon>Boletales</taxon>
        <taxon>Suillineae</taxon>
        <taxon>Suillaceae</taxon>
        <taxon>Suillus</taxon>
    </lineage>
</organism>
<keyword evidence="1" id="KW-0175">Coiled coil</keyword>
<dbReference type="AlphaFoldDB" id="A0A0D0AXX0"/>